<dbReference type="AlphaFoldDB" id="A0A450VFN6"/>
<sequence>MKQTSPPFDLLFFIEPPHDCNYFSDRRASTLFVDPRYPKDRRLQTLLLENGFRRSGEHLYRPYCRGCRACVSVRLPVADFRPRRSQRRAWRKNEDLTVLIRPPTLSEEHFGLYARYIDTRHPEGGMANPTQAQYLDFLTAPWAETLFIEFRLEKRLLGVCVVDRLDNGLSAVYTFFEPGCPERGLGVYAILRAIHEARRADLDWLYLGYWIETSPKMCYKSEYRPQERLSGGQWKKRHRRTHRCRCQAHPGFPGFRRHKIRELSVH</sequence>
<dbReference type="GO" id="GO:0071596">
    <property type="term" value="P:ubiquitin-dependent protein catabolic process via the N-end rule pathway"/>
    <property type="evidence" value="ECO:0007669"/>
    <property type="project" value="InterPro"/>
</dbReference>
<evidence type="ECO:0000313" key="7">
    <source>
        <dbReference type="EMBL" id="VFJ98497.1"/>
    </source>
</evidence>
<dbReference type="EC" id="2.3.2.29" evidence="4"/>
<dbReference type="GO" id="GO:0004057">
    <property type="term" value="F:arginyl-tRNA--protein transferase activity"/>
    <property type="evidence" value="ECO:0007669"/>
    <property type="project" value="InterPro"/>
</dbReference>
<dbReference type="EMBL" id="CAADFJ010000138">
    <property type="protein sequence ID" value="VFK03633.1"/>
    <property type="molecule type" value="Genomic_DNA"/>
</dbReference>
<comment type="similarity">
    <text evidence="4">Belongs to the R-transferase family. Bpt subfamily.</text>
</comment>
<dbReference type="NCBIfam" id="NF002341">
    <property type="entry name" value="PRK01305.1-1"/>
    <property type="match status" value="1"/>
</dbReference>
<evidence type="ECO:0000256" key="2">
    <source>
        <dbReference type="ARBA" id="ARBA00022679"/>
    </source>
</evidence>
<dbReference type="EMBL" id="CAADFG010000139">
    <property type="protein sequence ID" value="VFJ98497.1"/>
    <property type="molecule type" value="Genomic_DNA"/>
</dbReference>
<feature type="domain" description="N-end rule aminoacyl transferase C-terminal" evidence="6">
    <location>
        <begin position="108"/>
        <end position="229"/>
    </location>
</feature>
<dbReference type="NCBIfam" id="NF002346">
    <property type="entry name" value="PRK01305.2-3"/>
    <property type="match status" value="1"/>
</dbReference>
<name>A0A450VFN6_9GAMM</name>
<dbReference type="InterPro" id="IPR016181">
    <property type="entry name" value="Acyl_CoA_acyltransferase"/>
</dbReference>
<dbReference type="InterPro" id="IPR007471">
    <property type="entry name" value="N-end_Aminoacyl_Trfase_N"/>
</dbReference>
<dbReference type="PIRSF" id="PIRSF037208">
    <property type="entry name" value="ATE_pro_prd"/>
    <property type="match status" value="1"/>
</dbReference>
<feature type="domain" description="N-end aminoacyl transferase N-terminal" evidence="5">
    <location>
        <begin position="18"/>
        <end position="88"/>
    </location>
</feature>
<dbReference type="InterPro" id="IPR030700">
    <property type="entry name" value="N-end_Aminoacyl_Trfase"/>
</dbReference>
<evidence type="ECO:0000313" key="9">
    <source>
        <dbReference type="EMBL" id="VFK03633.1"/>
    </source>
</evidence>
<keyword evidence="3 4" id="KW-0012">Acyltransferase</keyword>
<evidence type="ECO:0000313" key="8">
    <source>
        <dbReference type="EMBL" id="VFJ98631.1"/>
    </source>
</evidence>
<dbReference type="PANTHER" id="PTHR21367">
    <property type="entry name" value="ARGININE-TRNA-PROTEIN TRANSFERASE 1"/>
    <property type="match status" value="1"/>
</dbReference>
<comment type="function">
    <text evidence="4">Functions in the N-end rule pathway of protein degradation where it conjugates Leu from its aminoacyl-tRNA to the N-termini of proteins containing an N-terminal aspartate or glutamate.</text>
</comment>
<dbReference type="PANTHER" id="PTHR21367:SF1">
    <property type="entry name" value="ARGINYL-TRNA--PROTEIN TRANSFERASE 1"/>
    <property type="match status" value="1"/>
</dbReference>
<dbReference type="GO" id="GO:0008914">
    <property type="term" value="F:leucyl-tRNA--protein transferase activity"/>
    <property type="evidence" value="ECO:0007669"/>
    <property type="project" value="UniProtKB-UniRule"/>
</dbReference>
<comment type="catalytic activity">
    <reaction evidence="4">
        <text>N-terminal L-glutamyl-[protein] + L-leucyl-tRNA(Leu) = N-terminal L-leucyl-L-glutamyl-[protein] + tRNA(Leu) + H(+)</text>
        <dbReference type="Rhea" id="RHEA:50412"/>
        <dbReference type="Rhea" id="RHEA-COMP:9613"/>
        <dbReference type="Rhea" id="RHEA-COMP:9622"/>
        <dbReference type="Rhea" id="RHEA-COMP:12664"/>
        <dbReference type="Rhea" id="RHEA-COMP:12668"/>
        <dbReference type="ChEBI" id="CHEBI:15378"/>
        <dbReference type="ChEBI" id="CHEBI:64721"/>
        <dbReference type="ChEBI" id="CHEBI:78442"/>
        <dbReference type="ChEBI" id="CHEBI:78494"/>
        <dbReference type="ChEBI" id="CHEBI:133041"/>
        <dbReference type="EC" id="2.3.2.29"/>
    </reaction>
</comment>
<dbReference type="HAMAP" id="MF_00689">
    <property type="entry name" value="Bpt"/>
    <property type="match status" value="1"/>
</dbReference>
<dbReference type="SUPFAM" id="SSF55729">
    <property type="entry name" value="Acyl-CoA N-acyltransferases (Nat)"/>
    <property type="match status" value="1"/>
</dbReference>
<evidence type="ECO:0000256" key="4">
    <source>
        <dbReference type="HAMAP-Rule" id="MF_00689"/>
    </source>
</evidence>
<evidence type="ECO:0000256" key="1">
    <source>
        <dbReference type="ARBA" id="ARBA00022490"/>
    </source>
</evidence>
<keyword evidence="1 4" id="KW-0963">Cytoplasm</keyword>
<evidence type="ECO:0000259" key="6">
    <source>
        <dbReference type="Pfam" id="PF04377"/>
    </source>
</evidence>
<comment type="catalytic activity">
    <reaction evidence="4">
        <text>N-terminal L-aspartyl-[protein] + L-leucyl-tRNA(Leu) = N-terminal L-leucyl-L-aspartyl-[protein] + tRNA(Leu) + H(+)</text>
        <dbReference type="Rhea" id="RHEA:50420"/>
        <dbReference type="Rhea" id="RHEA-COMP:9613"/>
        <dbReference type="Rhea" id="RHEA-COMP:9622"/>
        <dbReference type="Rhea" id="RHEA-COMP:12669"/>
        <dbReference type="Rhea" id="RHEA-COMP:12674"/>
        <dbReference type="ChEBI" id="CHEBI:15378"/>
        <dbReference type="ChEBI" id="CHEBI:64720"/>
        <dbReference type="ChEBI" id="CHEBI:78442"/>
        <dbReference type="ChEBI" id="CHEBI:78494"/>
        <dbReference type="ChEBI" id="CHEBI:133042"/>
        <dbReference type="EC" id="2.3.2.29"/>
    </reaction>
</comment>
<reference evidence="9" key="1">
    <citation type="submission" date="2019-02" db="EMBL/GenBank/DDBJ databases">
        <authorList>
            <person name="Gruber-Vodicka R. H."/>
            <person name="Seah K. B. B."/>
        </authorList>
    </citation>
    <scope>NUCLEOTIDE SEQUENCE</scope>
    <source>
        <strain evidence="9">BECK_SA2B12</strain>
        <strain evidence="7">BECK_SA2B15</strain>
        <strain evidence="8">BECK_SA2B20</strain>
    </source>
</reference>
<dbReference type="NCBIfam" id="NF002342">
    <property type="entry name" value="PRK01305.1-3"/>
    <property type="match status" value="1"/>
</dbReference>
<organism evidence="9">
    <name type="scientific">Candidatus Kentrum eta</name>
    <dbReference type="NCBI Taxonomy" id="2126337"/>
    <lineage>
        <taxon>Bacteria</taxon>
        <taxon>Pseudomonadati</taxon>
        <taxon>Pseudomonadota</taxon>
        <taxon>Gammaproteobacteria</taxon>
        <taxon>Candidatus Kentrum</taxon>
    </lineage>
</organism>
<dbReference type="InterPro" id="IPR007472">
    <property type="entry name" value="N-end_Aminoacyl_Trfase_C"/>
</dbReference>
<protein>
    <recommendedName>
        <fullName evidence="4">Aspartate/glutamate leucyltransferase</fullName>
        <ecNumber evidence="4">2.3.2.29</ecNumber>
    </recommendedName>
</protein>
<keyword evidence="2 4" id="KW-0808">Transferase</keyword>
<gene>
    <name evidence="4" type="primary">bpt</name>
    <name evidence="7" type="ORF">BECKH772A_GA0070896_101399</name>
    <name evidence="8" type="ORF">BECKH772B_GA0070898_101389</name>
    <name evidence="9" type="ORF">BECKH772C_GA0070978_101389</name>
</gene>
<evidence type="ECO:0000259" key="5">
    <source>
        <dbReference type="Pfam" id="PF04376"/>
    </source>
</evidence>
<dbReference type="Pfam" id="PF04377">
    <property type="entry name" value="ATE_C"/>
    <property type="match status" value="1"/>
</dbReference>
<accession>A0A450VFN6</accession>
<dbReference type="GO" id="GO:0005737">
    <property type="term" value="C:cytoplasm"/>
    <property type="evidence" value="ECO:0007669"/>
    <property type="project" value="UniProtKB-SubCell"/>
</dbReference>
<dbReference type="InterPro" id="IPR017138">
    <property type="entry name" value="Asp_Glu_LeuTrfase"/>
</dbReference>
<comment type="subcellular location">
    <subcellularLocation>
        <location evidence="4">Cytoplasm</location>
    </subcellularLocation>
</comment>
<dbReference type="EMBL" id="CAADFI010000138">
    <property type="protein sequence ID" value="VFJ98631.1"/>
    <property type="molecule type" value="Genomic_DNA"/>
</dbReference>
<evidence type="ECO:0000256" key="3">
    <source>
        <dbReference type="ARBA" id="ARBA00023315"/>
    </source>
</evidence>
<dbReference type="Pfam" id="PF04376">
    <property type="entry name" value="ATE_N"/>
    <property type="match status" value="1"/>
</dbReference>
<proteinExistence type="inferred from homology"/>